<comment type="caution">
    <text evidence="2">The sequence shown here is derived from an EMBL/GenBank/DDBJ whole genome shotgun (WGS) entry which is preliminary data.</text>
</comment>
<organism evidence="2 3">
    <name type="scientific">Cupriavidus basilensis</name>
    <dbReference type="NCBI Taxonomy" id="68895"/>
    <lineage>
        <taxon>Bacteria</taxon>
        <taxon>Pseudomonadati</taxon>
        <taxon>Pseudomonadota</taxon>
        <taxon>Betaproteobacteria</taxon>
        <taxon>Burkholderiales</taxon>
        <taxon>Burkholderiaceae</taxon>
        <taxon>Cupriavidus</taxon>
    </lineage>
</organism>
<keyword evidence="1" id="KW-0812">Transmembrane</keyword>
<keyword evidence="3" id="KW-1185">Reference proteome</keyword>
<dbReference type="RefSeq" id="WP_035806759.1">
    <property type="nucleotide sequence ID" value="NZ_JARJLM010000143.1"/>
</dbReference>
<proteinExistence type="predicted"/>
<evidence type="ECO:0000256" key="1">
    <source>
        <dbReference type="SAM" id="Phobius"/>
    </source>
</evidence>
<name>A0ABT6AJZ2_9BURK</name>
<dbReference type="Proteomes" id="UP001216674">
    <property type="component" value="Unassembled WGS sequence"/>
</dbReference>
<dbReference type="EMBL" id="JARJLM010000143">
    <property type="protein sequence ID" value="MDF3832930.1"/>
    <property type="molecule type" value="Genomic_DNA"/>
</dbReference>
<protein>
    <submittedName>
        <fullName evidence="2">Uncharacterized protein</fullName>
    </submittedName>
</protein>
<gene>
    <name evidence="2" type="ORF">P3W85_08210</name>
</gene>
<evidence type="ECO:0000313" key="2">
    <source>
        <dbReference type="EMBL" id="MDF3832930.1"/>
    </source>
</evidence>
<accession>A0ABT6AJZ2</accession>
<feature type="transmembrane region" description="Helical" evidence="1">
    <location>
        <begin position="52"/>
        <end position="71"/>
    </location>
</feature>
<keyword evidence="1" id="KW-1133">Transmembrane helix</keyword>
<evidence type="ECO:0000313" key="3">
    <source>
        <dbReference type="Proteomes" id="UP001216674"/>
    </source>
</evidence>
<feature type="transmembrane region" description="Helical" evidence="1">
    <location>
        <begin position="21"/>
        <end position="40"/>
    </location>
</feature>
<sequence length="73" mass="8195">MKAPLTKEPMRRRPSDRVLNVLSALIGLVTLAVGIGWLIYKRVVDLDVPYFAIPLVLCLPVIVAAAFRAYWED</sequence>
<keyword evidence="1" id="KW-0472">Membrane</keyword>
<reference evidence="2 3" key="1">
    <citation type="submission" date="2023-03" db="EMBL/GenBank/DDBJ databases">
        <title>Draft assemblies of triclosan tolerant bacteria isolated from returned activated sludge.</title>
        <authorList>
            <person name="Van Hamelsveld S."/>
        </authorList>
    </citation>
    <scope>NUCLEOTIDE SEQUENCE [LARGE SCALE GENOMIC DNA]</scope>
    <source>
        <strain evidence="2 3">GW210010_S58</strain>
    </source>
</reference>